<dbReference type="Proteomes" id="UP000321234">
    <property type="component" value="Unassembled WGS sequence"/>
</dbReference>
<dbReference type="InterPro" id="IPR012334">
    <property type="entry name" value="Pectin_lyas_fold"/>
</dbReference>
<comment type="caution">
    <text evidence="2">The sequence shown here is derived from an EMBL/GenBank/DDBJ whole genome shotgun (WGS) entry which is preliminary data.</text>
</comment>
<proteinExistence type="predicted"/>
<dbReference type="Gene3D" id="2.160.20.10">
    <property type="entry name" value="Single-stranded right-handed beta-helix, Pectin lyase-like"/>
    <property type="match status" value="1"/>
</dbReference>
<reference evidence="2 3" key="1">
    <citation type="submission" date="2019-07" db="EMBL/GenBank/DDBJ databases">
        <title>Quadrisphaera sp. strain DD2A genome sequencing and assembly.</title>
        <authorList>
            <person name="Kim I."/>
        </authorList>
    </citation>
    <scope>NUCLEOTIDE SEQUENCE [LARGE SCALE GENOMIC DNA]</scope>
    <source>
        <strain evidence="2 3">DD2A</strain>
    </source>
</reference>
<organism evidence="2 3">
    <name type="scientific">Quadrisphaera setariae</name>
    <dbReference type="NCBI Taxonomy" id="2593304"/>
    <lineage>
        <taxon>Bacteria</taxon>
        <taxon>Bacillati</taxon>
        <taxon>Actinomycetota</taxon>
        <taxon>Actinomycetes</taxon>
        <taxon>Kineosporiales</taxon>
        <taxon>Kineosporiaceae</taxon>
        <taxon>Quadrisphaera</taxon>
    </lineage>
</organism>
<sequence>MSGAALALTASSAFTAGGLTFATGATGFIGGSQQVTISGTEVSSIEYTKNTAGDELTAAKFVFSDTNAVGKTPTITLNDGSSSGVTDWTCTAVATASTVTSSTCSKGTSGTAVTLASLVSIKLTVA</sequence>
<accession>A0A5C8ZJM4</accession>
<evidence type="ECO:0000256" key="1">
    <source>
        <dbReference type="SAM" id="SignalP"/>
    </source>
</evidence>
<dbReference type="RefSeq" id="WP_147924678.1">
    <property type="nucleotide sequence ID" value="NZ_VKAC01000001.1"/>
</dbReference>
<keyword evidence="1" id="KW-0732">Signal</keyword>
<dbReference type="EMBL" id="VKAC01000001">
    <property type="protein sequence ID" value="TXR58067.1"/>
    <property type="molecule type" value="Genomic_DNA"/>
</dbReference>
<name>A0A5C8ZJM4_9ACTN</name>
<feature type="chain" id="PRO_5039365208" evidence="1">
    <location>
        <begin position="17"/>
        <end position="126"/>
    </location>
</feature>
<dbReference type="AlphaFoldDB" id="A0A5C8ZJM4"/>
<protein>
    <submittedName>
        <fullName evidence="2">Uncharacterized protein</fullName>
    </submittedName>
</protein>
<keyword evidence="3" id="KW-1185">Reference proteome</keyword>
<evidence type="ECO:0000313" key="3">
    <source>
        <dbReference type="Proteomes" id="UP000321234"/>
    </source>
</evidence>
<gene>
    <name evidence="2" type="ORF">FMM08_02330</name>
</gene>
<feature type="signal peptide" evidence="1">
    <location>
        <begin position="1"/>
        <end position="16"/>
    </location>
</feature>
<evidence type="ECO:0000313" key="2">
    <source>
        <dbReference type="EMBL" id="TXR58067.1"/>
    </source>
</evidence>